<reference evidence="2 3" key="1">
    <citation type="submission" date="2021-08" db="EMBL/GenBank/DDBJ databases">
        <title>Draft Genome Sequence of Phanerochaete sordida strain YK-624.</title>
        <authorList>
            <person name="Mori T."/>
            <person name="Dohra H."/>
            <person name="Suzuki T."/>
            <person name="Kawagishi H."/>
            <person name="Hirai H."/>
        </authorList>
    </citation>
    <scope>NUCLEOTIDE SEQUENCE [LARGE SCALE GENOMIC DNA]</scope>
    <source>
        <strain evidence="2 3">YK-624</strain>
    </source>
</reference>
<proteinExistence type="predicted"/>
<evidence type="ECO:0000313" key="3">
    <source>
        <dbReference type="Proteomes" id="UP000703269"/>
    </source>
</evidence>
<feature type="signal peptide" evidence="1">
    <location>
        <begin position="1"/>
        <end position="20"/>
    </location>
</feature>
<feature type="chain" id="PRO_5040328692" evidence="1">
    <location>
        <begin position="21"/>
        <end position="285"/>
    </location>
</feature>
<gene>
    <name evidence="2" type="ORF">PsYK624_017830</name>
</gene>
<comment type="caution">
    <text evidence="2">The sequence shown here is derived from an EMBL/GenBank/DDBJ whole genome shotgun (WGS) entry which is preliminary data.</text>
</comment>
<dbReference type="Proteomes" id="UP000703269">
    <property type="component" value="Unassembled WGS sequence"/>
</dbReference>
<keyword evidence="1" id="KW-0732">Signal</keyword>
<dbReference type="OrthoDB" id="3227225at2759"/>
<protein>
    <submittedName>
        <fullName evidence="2">Uncharacterized protein</fullName>
    </submittedName>
</protein>
<evidence type="ECO:0000313" key="2">
    <source>
        <dbReference type="EMBL" id="GJE85704.1"/>
    </source>
</evidence>
<keyword evidence="3" id="KW-1185">Reference proteome</keyword>
<sequence>MLLLPCRFVFCYLVIPWLRTELDEYIEHHNNTPHQADKHKVLPHCVPEDIFDHPENYGVTDYRIQVPNDVLQAAEGEWASKDHPVFQLVLPPVDAFLDEQLRLAGNPRELRTANYSQWRGDCSGTLIVKGWLRITQGKERKPTPKDATAPTVAEQDKLDEWEKKALRATGEFVHFQKRPGMRFNVWEKEFFSVDMEESDSLSSLMIRVNAAIQKVKDRSPDTFALEDVDKELVSMTLICALHSCYAHFLSSWQLLDKLDKNTLQAAVISEEALCSCTCTPATTAC</sequence>
<organism evidence="2 3">
    <name type="scientific">Phanerochaete sordida</name>
    <dbReference type="NCBI Taxonomy" id="48140"/>
    <lineage>
        <taxon>Eukaryota</taxon>
        <taxon>Fungi</taxon>
        <taxon>Dikarya</taxon>
        <taxon>Basidiomycota</taxon>
        <taxon>Agaricomycotina</taxon>
        <taxon>Agaricomycetes</taxon>
        <taxon>Polyporales</taxon>
        <taxon>Phanerochaetaceae</taxon>
        <taxon>Phanerochaete</taxon>
    </lineage>
</organism>
<dbReference type="AlphaFoldDB" id="A0A9P3L8N9"/>
<evidence type="ECO:0000256" key="1">
    <source>
        <dbReference type="SAM" id="SignalP"/>
    </source>
</evidence>
<name>A0A9P3L8N9_9APHY</name>
<accession>A0A9P3L8N9</accession>
<dbReference type="EMBL" id="BPQB01000002">
    <property type="protein sequence ID" value="GJE85704.1"/>
    <property type="molecule type" value="Genomic_DNA"/>
</dbReference>